<keyword evidence="1" id="KW-0472">Membrane</keyword>
<dbReference type="InterPro" id="IPR027417">
    <property type="entry name" value="P-loop_NTPase"/>
</dbReference>
<organism evidence="2 3">
    <name type="scientific">Methylomonas lenta</name>
    <dbReference type="NCBI Taxonomy" id="980561"/>
    <lineage>
        <taxon>Bacteria</taxon>
        <taxon>Pseudomonadati</taxon>
        <taxon>Pseudomonadota</taxon>
        <taxon>Gammaproteobacteria</taxon>
        <taxon>Methylococcales</taxon>
        <taxon>Methylococcaceae</taxon>
        <taxon>Methylomonas</taxon>
    </lineage>
</organism>
<reference evidence="2 3" key="1">
    <citation type="submission" date="2016-03" db="EMBL/GenBank/DDBJ databases">
        <authorList>
            <person name="Ploux O."/>
        </authorList>
    </citation>
    <scope>NUCLEOTIDE SEQUENCE [LARGE SCALE GENOMIC DNA]</scope>
    <source>
        <strain evidence="2 3">R-45370</strain>
    </source>
</reference>
<proteinExistence type="predicted"/>
<dbReference type="Proteomes" id="UP000078476">
    <property type="component" value="Unassembled WGS sequence"/>
</dbReference>
<dbReference type="SUPFAM" id="SSF48371">
    <property type="entry name" value="ARM repeat"/>
    <property type="match status" value="1"/>
</dbReference>
<dbReference type="InterPro" id="IPR011989">
    <property type="entry name" value="ARM-like"/>
</dbReference>
<dbReference type="EMBL" id="LUUI01000127">
    <property type="protein sequence ID" value="OAI12642.1"/>
    <property type="molecule type" value="Genomic_DNA"/>
</dbReference>
<keyword evidence="1" id="KW-1133">Transmembrane helix</keyword>
<keyword evidence="3" id="KW-1185">Reference proteome</keyword>
<feature type="transmembrane region" description="Helical" evidence="1">
    <location>
        <begin position="1270"/>
        <end position="1289"/>
    </location>
</feature>
<name>A0A177N439_9GAMM</name>
<evidence type="ECO:0000313" key="2">
    <source>
        <dbReference type="EMBL" id="OAI12642.1"/>
    </source>
</evidence>
<evidence type="ECO:0000256" key="1">
    <source>
        <dbReference type="SAM" id="Phobius"/>
    </source>
</evidence>
<comment type="caution">
    <text evidence="2">The sequence shown here is derived from an EMBL/GenBank/DDBJ whole genome shotgun (WGS) entry which is preliminary data.</text>
</comment>
<accession>A0A177N439</accession>
<protein>
    <recommendedName>
        <fullName evidence="4">NACHT domain-containing protein</fullName>
    </recommendedName>
</protein>
<dbReference type="Gene3D" id="3.40.50.300">
    <property type="entry name" value="P-loop containing nucleotide triphosphate hydrolases"/>
    <property type="match status" value="1"/>
</dbReference>
<dbReference type="SUPFAM" id="SSF52540">
    <property type="entry name" value="P-loop containing nucleoside triphosphate hydrolases"/>
    <property type="match status" value="1"/>
</dbReference>
<dbReference type="Gene3D" id="1.25.10.10">
    <property type="entry name" value="Leucine-rich Repeat Variant"/>
    <property type="match status" value="3"/>
</dbReference>
<dbReference type="Pfam" id="PF13646">
    <property type="entry name" value="HEAT_2"/>
    <property type="match status" value="2"/>
</dbReference>
<keyword evidence="1" id="KW-0812">Transmembrane</keyword>
<sequence length="1341" mass="149539">MNGDWIRDVTSIADLTNTERCYRNALIGWFKWLPLPNVFGGKIDLSKLDLAHLFVRLKLRPLPTAQIPDPPSELHVNLTSDQLALLPDLAAGLASFSDLGDIRPEVAALVKRWLSELRDPPVVDFSEILNKSKYVVITGGGGTGKTTLTRWLTLVCSQNSQAKTGNLGPEFTSRLLPIWVDLKGFGAWITKPDAGLQDRTIEQIIVAYVTRPEAPGTGIEAAPILLNAFQSGEAIVLFDGLDEIFEQACRNAVINMIRKLAVGDSAKGSRVVVTSRPYACPLGTLGPAFAYTDIELFDLSDLYSYLVDHWYPTAYGQTYTMEAQQLVIQIKANPHLRELAVNPLLCTLLAVLYRSGLRPLPIRRTEIYERCTDLLLNVWDEGKGVSWPSECSKETKLALCAALAYETFKTAPSLILQKMVARELVTIFLQNQLGCTPDEAGRSAESLLQTIENRAGIIESRDDGSLQFLLRPFLDYLTARHLAVMSAEDVVDEIMPHVFDGDWSSVILLTVARFPELKDGQERLNTLLRAMDRAMPPPPRLPNWVFARLRVWRDAWLESQLLRIDLMLAEAFFESQGHIDQPLRSDVLLPLENRLCVAFAHGLMERRELAANALANIMSLSEPAGNMLVAALQSQDQSIRYVTASVLARRVSIEPTARDELLKASLSDDPDVASSVITHLWPIITDNYPELDHAHKRKIVRNYLGSNPRFEDDVMGMFVETATHANEILEDIAYFKGLGDPRSTHRDNLLRIYMDWLGRREIQCTDVVEALTTSLPDLDLQIRQAAAMGLSRSKICVPGVIDALRKALEDENHSVRFWAAFALSARAPIEPNAMTALMDAFKDGESNKRLEIIPAFSELAAVMPGALDVLRDGLADQSFAFRFSVAEHLRSNSVYADKCLSVFREALHDPSPALRRSGVERVAELAQLDDAAFHDLRSAVDDPDNGVRLEAIKGLIRFPQYHEEGVAALKRMLTDHDPKTRFSVIKKLFALPDGLTTDEIASILTEDEGLWDNESSSWGLVEMSKYVSLVSQRIEKRLRHGKNRQRYNLLHALAEEGKSDPLLVDPYSDVLSDLLQDGDRDIPFMAARALKRVRHPTPRLIRIICNELGHFSLWPLFQPSRSNNTKAEEALIVAVQRVDLSDPGMSEAIDALFNLLRKGKSCIAVVKCVHTLIARGHEPALAFIPDVVGFATRGEQGIRKAALPILALDPKAQYLSIYDQYLDILAAGMRSSSHQVRVSAFTTLRQLTHGRALPSFNWVERNYSKARYKWLIRITGIGIAVLALIYSMSRFANDPVINGVATILAAFLALLGMVVSQEKISQFLKPPQRLRRVASNKAKRP</sequence>
<dbReference type="PANTHER" id="PTHR46844:SF1">
    <property type="entry name" value="SLR5058 PROTEIN"/>
    <property type="match status" value="1"/>
</dbReference>
<dbReference type="InterPro" id="IPR016024">
    <property type="entry name" value="ARM-type_fold"/>
</dbReference>
<gene>
    <name evidence="2" type="ORF">A1359_13195</name>
</gene>
<dbReference type="OrthoDB" id="7594468at2"/>
<dbReference type="STRING" id="980561.A1359_13195"/>
<evidence type="ECO:0000313" key="3">
    <source>
        <dbReference type="Proteomes" id="UP000078476"/>
    </source>
</evidence>
<dbReference type="RefSeq" id="WP_066984964.1">
    <property type="nucleotide sequence ID" value="NZ_LUUI01000127.1"/>
</dbReference>
<evidence type="ECO:0008006" key="4">
    <source>
        <dbReference type="Google" id="ProtNLM"/>
    </source>
</evidence>
<dbReference type="PANTHER" id="PTHR46844">
    <property type="entry name" value="SLR5058 PROTEIN"/>
    <property type="match status" value="1"/>
</dbReference>
<feature type="transmembrane region" description="Helical" evidence="1">
    <location>
        <begin position="1295"/>
        <end position="1315"/>
    </location>
</feature>